<dbReference type="SFLD" id="SFLDG01123">
    <property type="entry name" value="methyltransferase_(Class_B)"/>
    <property type="match status" value="1"/>
</dbReference>
<evidence type="ECO:0000313" key="10">
    <source>
        <dbReference type="Proteomes" id="UP000266906"/>
    </source>
</evidence>
<sequence>MTAVLLVNLASIPMPGNEPIFPIGLRCIQDALDRENHRTRLVDFVEDPGAFTDLSWIAEPWDVIGFTIRNIDPVDLNCDSHVPHYEAFMDRVRAALGDRRPLLVGGGPGYSLFGQELIERLGFDVGVVGPGEQPMIDVVADPERYRGLGQNLPGDRYPGFTANVLDHPASLLAAYASRGGSIGVETKRKTCYQGCVYCPYAYISGENAGDLKPTEAIVEELRTAYASGIRDVFFTDGIFNSELSYAKQVVRAVTAADLPGLTWTAYFTPKPFDDEFAELLAASNVGPVMISPDSLDDPVMRLLGKSFDTRHVTRFIDRCRRHDLRFTVSVVFGGPGEDRESVRTTARYINENLAAGELILNVGYRVLPETALARQLGLEKSEILDPTFHPLDPDLFSWIIGDLDSRFLATRPMLNLIAGRNSSRKMQKVAVGAPAGAPSGEGREYVALRRRLLPVAEVRGGGAGRCAGE</sequence>
<evidence type="ECO:0000256" key="1">
    <source>
        <dbReference type="ARBA" id="ARBA00001966"/>
    </source>
</evidence>
<organism evidence="9 10">
    <name type="scientific">Kitasatospora cineracea</name>
    <dbReference type="NCBI Taxonomy" id="88074"/>
    <lineage>
        <taxon>Bacteria</taxon>
        <taxon>Bacillati</taxon>
        <taxon>Actinomycetota</taxon>
        <taxon>Actinomycetes</taxon>
        <taxon>Kitasatosporales</taxon>
        <taxon>Streptomycetaceae</taxon>
        <taxon>Kitasatospora</taxon>
    </lineage>
</organism>
<reference evidence="10 11" key="1">
    <citation type="submission" date="2018-11" db="EMBL/GenBank/DDBJ databases">
        <title>Sequencing the genomes of 1000 actinobacteria strains.</title>
        <authorList>
            <person name="Klenk H.-P."/>
        </authorList>
    </citation>
    <scope>NUCLEOTIDE SEQUENCE [LARGE SCALE GENOMIC DNA]</scope>
    <source>
        <strain evidence="8 11">DSM 44780</strain>
        <strain evidence="9 10">DSM 44781</strain>
    </source>
</reference>
<feature type="domain" description="B12-binding" evidence="6">
    <location>
        <begin position="4"/>
        <end position="149"/>
    </location>
</feature>
<evidence type="ECO:0000256" key="3">
    <source>
        <dbReference type="ARBA" id="ARBA00022723"/>
    </source>
</evidence>
<protein>
    <submittedName>
        <fullName evidence="9">Radical SAM superfamily enzyme YgiQ (UPF0313 family)</fullName>
    </submittedName>
</protein>
<keyword evidence="5" id="KW-0411">Iron-sulfur</keyword>
<dbReference type="InterPro" id="IPR023404">
    <property type="entry name" value="rSAM_horseshoe"/>
</dbReference>
<dbReference type="InterPro" id="IPR006638">
    <property type="entry name" value="Elp3/MiaA/NifB-like_rSAM"/>
</dbReference>
<dbReference type="SMART" id="SM00729">
    <property type="entry name" value="Elp3"/>
    <property type="match status" value="1"/>
</dbReference>
<dbReference type="GO" id="GO:0031419">
    <property type="term" value="F:cobalamin binding"/>
    <property type="evidence" value="ECO:0007669"/>
    <property type="project" value="InterPro"/>
</dbReference>
<keyword evidence="2" id="KW-0949">S-adenosyl-L-methionine</keyword>
<dbReference type="GO" id="GO:0046872">
    <property type="term" value="F:metal ion binding"/>
    <property type="evidence" value="ECO:0007669"/>
    <property type="project" value="UniProtKB-KW"/>
</dbReference>
<evidence type="ECO:0000256" key="4">
    <source>
        <dbReference type="ARBA" id="ARBA00023004"/>
    </source>
</evidence>
<dbReference type="Proteomes" id="UP000266906">
    <property type="component" value="Unassembled WGS sequence"/>
</dbReference>
<dbReference type="AlphaFoldDB" id="A0A3N4RJM4"/>
<dbReference type="GO" id="GO:0051539">
    <property type="term" value="F:4 iron, 4 sulfur cluster binding"/>
    <property type="evidence" value="ECO:0007669"/>
    <property type="project" value="UniProtKB-KW"/>
</dbReference>
<dbReference type="CDD" id="cd01335">
    <property type="entry name" value="Radical_SAM"/>
    <property type="match status" value="1"/>
</dbReference>
<dbReference type="EMBL" id="RKQG01000001">
    <property type="protein sequence ID" value="RPE33588.1"/>
    <property type="molecule type" value="Genomic_DNA"/>
</dbReference>
<dbReference type="Gene3D" id="3.40.50.280">
    <property type="entry name" value="Cobalamin-binding domain"/>
    <property type="match status" value="1"/>
</dbReference>
<dbReference type="OrthoDB" id="5298546at2"/>
<keyword evidence="3" id="KW-0479">Metal-binding</keyword>
<dbReference type="Gene3D" id="3.80.30.20">
    <property type="entry name" value="tm_1862 like domain"/>
    <property type="match status" value="1"/>
</dbReference>
<dbReference type="PROSITE" id="PS51332">
    <property type="entry name" value="B12_BINDING"/>
    <property type="match status" value="1"/>
</dbReference>
<dbReference type="InterPro" id="IPR058240">
    <property type="entry name" value="rSAM_sf"/>
</dbReference>
<dbReference type="EMBL" id="RJVJ01000001">
    <property type="protein sequence ID" value="ROR43217.1"/>
    <property type="molecule type" value="Genomic_DNA"/>
</dbReference>
<dbReference type="InterPro" id="IPR051198">
    <property type="entry name" value="BchE-like"/>
</dbReference>
<dbReference type="Pfam" id="PF04055">
    <property type="entry name" value="Radical_SAM"/>
    <property type="match status" value="1"/>
</dbReference>
<evidence type="ECO:0000313" key="9">
    <source>
        <dbReference type="EMBL" id="RPE33588.1"/>
    </source>
</evidence>
<evidence type="ECO:0000256" key="2">
    <source>
        <dbReference type="ARBA" id="ARBA00022691"/>
    </source>
</evidence>
<accession>A0A3N4RJM4</accession>
<dbReference type="SFLD" id="SFLDS00029">
    <property type="entry name" value="Radical_SAM"/>
    <property type="match status" value="1"/>
</dbReference>
<comment type="cofactor">
    <cofactor evidence="1">
        <name>[4Fe-4S] cluster</name>
        <dbReference type="ChEBI" id="CHEBI:49883"/>
    </cofactor>
</comment>
<gene>
    <name evidence="9" type="ORF">EDD38_1881</name>
    <name evidence="8" type="ORF">EDD39_1361</name>
</gene>
<dbReference type="InterPro" id="IPR006158">
    <property type="entry name" value="Cobalamin-bd"/>
</dbReference>
<dbReference type="InterPro" id="IPR034466">
    <property type="entry name" value="Methyltransferase_Class_B"/>
</dbReference>
<keyword evidence="4" id="KW-0408">Iron</keyword>
<dbReference type="SUPFAM" id="SSF102114">
    <property type="entry name" value="Radical SAM enzymes"/>
    <property type="match status" value="1"/>
</dbReference>
<keyword evidence="10" id="KW-1185">Reference proteome</keyword>
<dbReference type="PROSITE" id="PS51918">
    <property type="entry name" value="RADICAL_SAM"/>
    <property type="match status" value="1"/>
</dbReference>
<accession>A0A8G1UK69</accession>
<feature type="domain" description="Radical SAM core" evidence="7">
    <location>
        <begin position="176"/>
        <end position="402"/>
    </location>
</feature>
<evidence type="ECO:0000313" key="8">
    <source>
        <dbReference type="EMBL" id="ROR43217.1"/>
    </source>
</evidence>
<evidence type="ECO:0000259" key="7">
    <source>
        <dbReference type="PROSITE" id="PS51918"/>
    </source>
</evidence>
<dbReference type="Proteomes" id="UP000267408">
    <property type="component" value="Unassembled WGS sequence"/>
</dbReference>
<dbReference type="PANTHER" id="PTHR43409">
    <property type="entry name" value="ANAEROBIC MAGNESIUM-PROTOPORPHYRIN IX MONOMETHYL ESTER CYCLASE-RELATED"/>
    <property type="match status" value="1"/>
</dbReference>
<evidence type="ECO:0000313" key="11">
    <source>
        <dbReference type="Proteomes" id="UP000267408"/>
    </source>
</evidence>
<dbReference type="GO" id="GO:0003824">
    <property type="term" value="F:catalytic activity"/>
    <property type="evidence" value="ECO:0007669"/>
    <property type="project" value="InterPro"/>
</dbReference>
<dbReference type="GO" id="GO:0005829">
    <property type="term" value="C:cytosol"/>
    <property type="evidence" value="ECO:0007669"/>
    <property type="project" value="TreeGrafter"/>
</dbReference>
<comment type="caution">
    <text evidence="9">The sequence shown here is derived from an EMBL/GenBank/DDBJ whole genome shotgun (WGS) entry which is preliminary data.</text>
</comment>
<evidence type="ECO:0000256" key="5">
    <source>
        <dbReference type="ARBA" id="ARBA00023014"/>
    </source>
</evidence>
<dbReference type="SFLD" id="SFLDG01082">
    <property type="entry name" value="B12-binding_domain_containing"/>
    <property type="match status" value="1"/>
</dbReference>
<name>A0A3N4RJM4_9ACTN</name>
<evidence type="ECO:0000259" key="6">
    <source>
        <dbReference type="PROSITE" id="PS51332"/>
    </source>
</evidence>
<proteinExistence type="predicted"/>
<dbReference type="PANTHER" id="PTHR43409:SF16">
    <property type="entry name" value="SLR0320 PROTEIN"/>
    <property type="match status" value="1"/>
</dbReference>
<dbReference type="InterPro" id="IPR007197">
    <property type="entry name" value="rSAM"/>
</dbReference>